<gene>
    <name evidence="3" type="ORF">ACFORL_06080</name>
</gene>
<evidence type="ECO:0000256" key="1">
    <source>
        <dbReference type="ARBA" id="ARBA00010645"/>
    </source>
</evidence>
<accession>A0ABV8CEG7</accession>
<comment type="similarity">
    <text evidence="1 2">Belongs to the UPF0125 (RnfH) family.</text>
</comment>
<evidence type="ECO:0000313" key="4">
    <source>
        <dbReference type="Proteomes" id="UP001595758"/>
    </source>
</evidence>
<proteinExistence type="inferred from homology"/>
<dbReference type="Pfam" id="PF03658">
    <property type="entry name" value="Ub-RnfH"/>
    <property type="match status" value="1"/>
</dbReference>
<dbReference type="NCBIfam" id="NF002490">
    <property type="entry name" value="PRK01777.1"/>
    <property type="match status" value="1"/>
</dbReference>
<dbReference type="SUPFAM" id="SSF54285">
    <property type="entry name" value="MoaD/ThiS"/>
    <property type="match status" value="1"/>
</dbReference>
<dbReference type="InterPro" id="IPR005346">
    <property type="entry name" value="RnfH"/>
</dbReference>
<dbReference type="HAMAP" id="MF_00460">
    <property type="entry name" value="UPF0125_RnfH"/>
    <property type="match status" value="1"/>
</dbReference>
<evidence type="ECO:0000256" key="2">
    <source>
        <dbReference type="HAMAP-Rule" id="MF_00460"/>
    </source>
</evidence>
<dbReference type="Gene3D" id="3.10.20.280">
    <property type="entry name" value="RnfH-like"/>
    <property type="match status" value="1"/>
</dbReference>
<name>A0ABV8CEG7_9GAMM</name>
<dbReference type="Proteomes" id="UP001595758">
    <property type="component" value="Unassembled WGS sequence"/>
</dbReference>
<dbReference type="InterPro" id="IPR037021">
    <property type="entry name" value="RnfH_sf"/>
</dbReference>
<dbReference type="PANTHER" id="PTHR37483">
    <property type="entry name" value="UPF0125 PROTEIN RATB"/>
    <property type="match status" value="1"/>
</dbReference>
<organism evidence="3 4">
    <name type="scientific">Legionella dresdenensis</name>
    <dbReference type="NCBI Taxonomy" id="450200"/>
    <lineage>
        <taxon>Bacteria</taxon>
        <taxon>Pseudomonadati</taxon>
        <taxon>Pseudomonadota</taxon>
        <taxon>Gammaproteobacteria</taxon>
        <taxon>Legionellales</taxon>
        <taxon>Legionellaceae</taxon>
        <taxon>Legionella</taxon>
    </lineage>
</organism>
<keyword evidence="4" id="KW-1185">Reference proteome</keyword>
<dbReference type="PANTHER" id="PTHR37483:SF1">
    <property type="entry name" value="UPF0125 PROTEIN RATB"/>
    <property type="match status" value="1"/>
</dbReference>
<protein>
    <recommendedName>
        <fullName evidence="2">UPF0125 protein ACFORL_06080</fullName>
    </recommendedName>
</protein>
<sequence length="90" mass="10222">MVKVEVIYITAGQAVIQRYCQLPTGATVADAIADTRIVLEYPELEVMAVGIFSKLVTRETVLKNGDRIEFYRPLSLDPKEKRRIRAKVKK</sequence>
<dbReference type="InterPro" id="IPR016155">
    <property type="entry name" value="Mopterin_synth/thiamin_S_b"/>
</dbReference>
<comment type="caution">
    <text evidence="3">The sequence shown here is derived from an EMBL/GenBank/DDBJ whole genome shotgun (WGS) entry which is preliminary data.</text>
</comment>
<dbReference type="EMBL" id="JBHSAB010000010">
    <property type="protein sequence ID" value="MFC3908643.1"/>
    <property type="molecule type" value="Genomic_DNA"/>
</dbReference>
<dbReference type="RefSeq" id="WP_382342121.1">
    <property type="nucleotide sequence ID" value="NZ_JBHSAB010000010.1"/>
</dbReference>
<reference evidence="4" key="1">
    <citation type="journal article" date="2019" name="Int. J. Syst. Evol. Microbiol.">
        <title>The Global Catalogue of Microorganisms (GCM) 10K type strain sequencing project: providing services to taxonomists for standard genome sequencing and annotation.</title>
        <authorList>
            <consortium name="The Broad Institute Genomics Platform"/>
            <consortium name="The Broad Institute Genome Sequencing Center for Infectious Disease"/>
            <person name="Wu L."/>
            <person name="Ma J."/>
        </authorList>
    </citation>
    <scope>NUCLEOTIDE SEQUENCE [LARGE SCALE GENOMIC DNA]</scope>
    <source>
        <strain evidence="4">CCUG 59858</strain>
    </source>
</reference>
<evidence type="ECO:0000313" key="3">
    <source>
        <dbReference type="EMBL" id="MFC3908643.1"/>
    </source>
</evidence>